<protein>
    <submittedName>
        <fullName evidence="5">Uncharacterized protein</fullName>
    </submittedName>
</protein>
<dbReference type="GO" id="GO:0005634">
    <property type="term" value="C:nucleus"/>
    <property type="evidence" value="ECO:0007669"/>
    <property type="project" value="TreeGrafter"/>
</dbReference>
<reference evidence="5" key="1">
    <citation type="submission" date="2022-11" db="UniProtKB">
        <authorList>
            <consortium name="WormBaseParasite"/>
        </authorList>
    </citation>
    <scope>IDENTIFICATION</scope>
</reference>
<dbReference type="PANTHER" id="PTHR12634:SF8">
    <property type="entry name" value="FIERY MOUNTAIN, ISOFORM D"/>
    <property type="match status" value="1"/>
</dbReference>
<dbReference type="GO" id="GO:0019903">
    <property type="term" value="F:protein phosphatase binding"/>
    <property type="evidence" value="ECO:0007669"/>
    <property type="project" value="InterPro"/>
</dbReference>
<dbReference type="GO" id="GO:0005829">
    <property type="term" value="C:cytosol"/>
    <property type="evidence" value="ECO:0007669"/>
    <property type="project" value="TreeGrafter"/>
</dbReference>
<dbReference type="AlphaFoldDB" id="A0A914HG28"/>
<dbReference type="Proteomes" id="UP000887572">
    <property type="component" value="Unplaced"/>
</dbReference>
<name>A0A914HG28_GLORO</name>
<accession>A0A914HG28</accession>
<feature type="region of interest" description="Disordered" evidence="3">
    <location>
        <begin position="1"/>
        <end position="35"/>
    </location>
</feature>
<evidence type="ECO:0000256" key="1">
    <source>
        <dbReference type="ARBA" id="ARBA00006180"/>
    </source>
</evidence>
<dbReference type="GO" id="GO:0019888">
    <property type="term" value="F:protein phosphatase regulator activity"/>
    <property type="evidence" value="ECO:0007669"/>
    <property type="project" value="TreeGrafter"/>
</dbReference>
<keyword evidence="2" id="KW-0131">Cell cycle</keyword>
<feature type="compositionally biased region" description="Basic and acidic residues" evidence="3">
    <location>
        <begin position="1"/>
        <end position="14"/>
    </location>
</feature>
<evidence type="ECO:0000256" key="2">
    <source>
        <dbReference type="ARBA" id="ARBA00023306"/>
    </source>
</evidence>
<proteinExistence type="inferred from homology"/>
<organism evidence="4 5">
    <name type="scientific">Globodera rostochiensis</name>
    <name type="common">Golden nematode worm</name>
    <name type="synonym">Heterodera rostochiensis</name>
    <dbReference type="NCBI Taxonomy" id="31243"/>
    <lineage>
        <taxon>Eukaryota</taxon>
        <taxon>Metazoa</taxon>
        <taxon>Ecdysozoa</taxon>
        <taxon>Nematoda</taxon>
        <taxon>Chromadorea</taxon>
        <taxon>Rhabditida</taxon>
        <taxon>Tylenchina</taxon>
        <taxon>Tylenchomorpha</taxon>
        <taxon>Tylenchoidea</taxon>
        <taxon>Heteroderidae</taxon>
        <taxon>Heteroderinae</taxon>
        <taxon>Globodera</taxon>
    </lineage>
</organism>
<comment type="similarity">
    <text evidence="1">Belongs to the SAPS family.</text>
</comment>
<sequence>MREKTKEQHKEKPRQLLGKDPNGSERKTAHKSVQRRPSIITRADVIIKNITSNVSYVLEYNGCGGTREIRNSHEPLMNFLKREDIFKEMITAILMPLTNDDDEVKAKDKYRFAHLCCEAVCIGARDFYPEFEKRPELVVQLTEFFNYNSSALNPLVVSFYSRLVISFLSAEAEKFLDLLEESEFLERCLMALDNCSLFELLCTIANCMPDPCFRERIKMWYVNKGFAHRMLENLRPDQPSTIHENTVALWCYDPLLDSIQSEETILELLKLMFPQMSTDDDNENGTSKFNPSVVSNGVLVLNALMETNHVRNAPSWLLTQENISKEFLESNQQLNGSFDSTDGGSSITGQQILMDPKRLTESHCAEHATEIMELIIDSLNRGPDELLGDQLCGCMQLLINLTNTNFLPTHFELLRAFSAPSDPLRQLFESVKATPTRSIFNAQLTTFIMHILYSTTGEQKPLIDFVIRDFNIAALIRQALPTEEDSFLTDDELGTDRLTMIAKRSFFYQLANRLLQAQQTSPNAEYIEQLIKELPDTNDWDEFCSSYVQSFVDQNRSEKVLSISTTNRSSNAIEIDELPDDNITPLPNLILK</sequence>
<dbReference type="InterPro" id="IPR007587">
    <property type="entry name" value="SAPS"/>
</dbReference>
<evidence type="ECO:0000313" key="4">
    <source>
        <dbReference type="Proteomes" id="UP000887572"/>
    </source>
</evidence>
<evidence type="ECO:0000313" key="5">
    <source>
        <dbReference type="WBParaSite" id="Gr19_v10_g16294.t1"/>
    </source>
</evidence>
<evidence type="ECO:0000256" key="3">
    <source>
        <dbReference type="SAM" id="MobiDB-lite"/>
    </source>
</evidence>
<keyword evidence="4" id="KW-1185">Reference proteome</keyword>
<dbReference type="WBParaSite" id="Gr19_v10_g16294.t1">
    <property type="protein sequence ID" value="Gr19_v10_g16294.t1"/>
    <property type="gene ID" value="Gr19_v10_g16294"/>
</dbReference>
<dbReference type="PANTHER" id="PTHR12634">
    <property type="entry name" value="SIT4 YEAST -ASSOCIATING PROTEIN-RELATED"/>
    <property type="match status" value="1"/>
</dbReference>